<feature type="transmembrane region" description="Helical" evidence="6">
    <location>
        <begin position="291"/>
        <end position="313"/>
    </location>
</feature>
<feature type="transmembrane region" description="Helical" evidence="6">
    <location>
        <begin position="103"/>
        <end position="124"/>
    </location>
</feature>
<comment type="caution">
    <text evidence="8">The sequence shown here is derived from an EMBL/GenBank/DDBJ whole genome shotgun (WGS) entry which is preliminary data.</text>
</comment>
<dbReference type="PROSITE" id="PS50850">
    <property type="entry name" value="MFS"/>
    <property type="match status" value="1"/>
</dbReference>
<dbReference type="AlphaFoldDB" id="A0A3E3K312"/>
<feature type="transmembrane region" description="Helical" evidence="6">
    <location>
        <begin position="383"/>
        <end position="407"/>
    </location>
</feature>
<comment type="subcellular location">
    <subcellularLocation>
        <location evidence="1">Cell membrane</location>
        <topology evidence="1">Multi-pass membrane protein</topology>
    </subcellularLocation>
</comment>
<feature type="transmembrane region" description="Helical" evidence="6">
    <location>
        <begin position="168"/>
        <end position="188"/>
    </location>
</feature>
<dbReference type="PANTHER" id="PTHR11360">
    <property type="entry name" value="MONOCARBOXYLATE TRANSPORTER"/>
    <property type="match status" value="1"/>
</dbReference>
<feature type="domain" description="Major facilitator superfamily (MFS) profile" evidence="7">
    <location>
        <begin position="1"/>
        <end position="412"/>
    </location>
</feature>
<dbReference type="GO" id="GO:0005886">
    <property type="term" value="C:plasma membrane"/>
    <property type="evidence" value="ECO:0007669"/>
    <property type="project" value="UniProtKB-SubCell"/>
</dbReference>
<evidence type="ECO:0000256" key="6">
    <source>
        <dbReference type="SAM" id="Phobius"/>
    </source>
</evidence>
<keyword evidence="4 6" id="KW-1133">Transmembrane helix</keyword>
<feature type="transmembrane region" description="Helical" evidence="6">
    <location>
        <begin position="354"/>
        <end position="377"/>
    </location>
</feature>
<dbReference type="InterPro" id="IPR036259">
    <property type="entry name" value="MFS_trans_sf"/>
</dbReference>
<evidence type="ECO:0000256" key="4">
    <source>
        <dbReference type="ARBA" id="ARBA00022989"/>
    </source>
</evidence>
<dbReference type="PROSITE" id="PS51257">
    <property type="entry name" value="PROKAR_LIPOPROTEIN"/>
    <property type="match status" value="1"/>
</dbReference>
<evidence type="ECO:0000256" key="1">
    <source>
        <dbReference type="ARBA" id="ARBA00004651"/>
    </source>
</evidence>
<feature type="transmembrane region" description="Helical" evidence="6">
    <location>
        <begin position="79"/>
        <end position="97"/>
    </location>
</feature>
<name>A0A3E3K312_9FIRM</name>
<sequence length="415" mass="45307">MEKKKIFYGWYIVFGCLIITCTMVPPIMALSNKFLIQVTGDLGISRSAFTLANTILQGLGIFISPIVSSRLAKGNMRRIQCISIVGFVLSYASYSLAQNAAHLYISSFFTGIFFLNAALIPVSMMITNWFVKKRGLAMSIAMAGIGVGGTIFSPIITTLLEYYGWRHTYQIMALIILVLAFPAAFFLLRKSPQDMGLLPYGSEEPAQSKTSAAQSSFSFSLSVKESWSKVFFWIFIFGMLCNGLINTGALGHFPPAIEEMHGPQVQALIISMYSLIGILGKIVLGWLNDRYGVVVSTAFGCITFAVSFIFMLMGSNVMMLYIMAVLFGLGDAIGTVTPPLVTSAIFGTEKYGEAYGIANSFTQIGLSLGSLLVAAIYDASGSYNIAWILLLFLTVGALLGWIGSYFLSKKYRIHN</sequence>
<feature type="transmembrane region" description="Helical" evidence="6">
    <location>
        <begin position="265"/>
        <end position="284"/>
    </location>
</feature>
<gene>
    <name evidence="8" type="ORF">DW016_07545</name>
</gene>
<dbReference type="GO" id="GO:0022857">
    <property type="term" value="F:transmembrane transporter activity"/>
    <property type="evidence" value="ECO:0007669"/>
    <property type="project" value="InterPro"/>
</dbReference>
<evidence type="ECO:0000313" key="8">
    <source>
        <dbReference type="EMBL" id="RGE87950.1"/>
    </source>
</evidence>
<dbReference type="Pfam" id="PF07690">
    <property type="entry name" value="MFS_1"/>
    <property type="match status" value="1"/>
</dbReference>
<evidence type="ECO:0000256" key="2">
    <source>
        <dbReference type="ARBA" id="ARBA00022448"/>
    </source>
</evidence>
<keyword evidence="5 6" id="KW-0472">Membrane</keyword>
<feature type="transmembrane region" description="Helical" evidence="6">
    <location>
        <begin position="136"/>
        <end position="156"/>
    </location>
</feature>
<feature type="transmembrane region" description="Helical" evidence="6">
    <location>
        <begin position="48"/>
        <end position="67"/>
    </location>
</feature>
<feature type="transmembrane region" description="Helical" evidence="6">
    <location>
        <begin position="230"/>
        <end position="253"/>
    </location>
</feature>
<dbReference type="EMBL" id="QVLX01000003">
    <property type="protein sequence ID" value="RGE87950.1"/>
    <property type="molecule type" value="Genomic_DNA"/>
</dbReference>
<keyword evidence="3 6" id="KW-0812">Transmembrane</keyword>
<dbReference type="SUPFAM" id="SSF103473">
    <property type="entry name" value="MFS general substrate transporter"/>
    <property type="match status" value="1"/>
</dbReference>
<feature type="transmembrane region" description="Helical" evidence="6">
    <location>
        <begin position="7"/>
        <end position="28"/>
    </location>
</feature>
<dbReference type="PANTHER" id="PTHR11360:SF290">
    <property type="entry name" value="MONOCARBOXYLATE MFS PERMEASE"/>
    <property type="match status" value="1"/>
</dbReference>
<protein>
    <submittedName>
        <fullName evidence="8">MFS transporter</fullName>
    </submittedName>
</protein>
<feature type="transmembrane region" description="Helical" evidence="6">
    <location>
        <begin position="319"/>
        <end position="342"/>
    </location>
</feature>
<dbReference type="InterPro" id="IPR011701">
    <property type="entry name" value="MFS"/>
</dbReference>
<evidence type="ECO:0000256" key="3">
    <source>
        <dbReference type="ARBA" id="ARBA00022692"/>
    </source>
</evidence>
<organism evidence="8 9">
    <name type="scientific">Sellimonas intestinalis</name>
    <dbReference type="NCBI Taxonomy" id="1653434"/>
    <lineage>
        <taxon>Bacteria</taxon>
        <taxon>Bacillati</taxon>
        <taxon>Bacillota</taxon>
        <taxon>Clostridia</taxon>
        <taxon>Lachnospirales</taxon>
        <taxon>Lachnospiraceae</taxon>
        <taxon>Sellimonas</taxon>
    </lineage>
</organism>
<evidence type="ECO:0000313" key="9">
    <source>
        <dbReference type="Proteomes" id="UP000261080"/>
    </source>
</evidence>
<keyword evidence="9" id="KW-1185">Reference proteome</keyword>
<evidence type="ECO:0000259" key="7">
    <source>
        <dbReference type="PROSITE" id="PS50850"/>
    </source>
</evidence>
<dbReference type="Gene3D" id="1.20.1250.20">
    <property type="entry name" value="MFS general substrate transporter like domains"/>
    <property type="match status" value="1"/>
</dbReference>
<evidence type="ECO:0000256" key="5">
    <source>
        <dbReference type="ARBA" id="ARBA00023136"/>
    </source>
</evidence>
<dbReference type="InterPro" id="IPR050327">
    <property type="entry name" value="Proton-linked_MCT"/>
</dbReference>
<reference evidence="8 9" key="1">
    <citation type="submission" date="2018-08" db="EMBL/GenBank/DDBJ databases">
        <title>A genome reference for cultivated species of the human gut microbiota.</title>
        <authorList>
            <person name="Zou Y."/>
            <person name="Xue W."/>
            <person name="Luo G."/>
        </authorList>
    </citation>
    <scope>NUCLEOTIDE SEQUENCE [LARGE SCALE GENOMIC DNA]</scope>
    <source>
        <strain evidence="8 9">AF37-2AT</strain>
    </source>
</reference>
<dbReference type="InterPro" id="IPR020846">
    <property type="entry name" value="MFS_dom"/>
</dbReference>
<dbReference type="Proteomes" id="UP000261080">
    <property type="component" value="Unassembled WGS sequence"/>
</dbReference>
<dbReference type="OrthoDB" id="182417at2"/>
<accession>A0A3E3K312</accession>
<keyword evidence="2" id="KW-0813">Transport</keyword>
<dbReference type="RefSeq" id="WP_117493478.1">
    <property type="nucleotide sequence ID" value="NZ_CALBAT010000017.1"/>
</dbReference>
<proteinExistence type="predicted"/>